<gene>
    <name evidence="7" type="ORF">GDO54_005954</name>
</gene>
<evidence type="ECO:0000256" key="4">
    <source>
        <dbReference type="ARBA" id="ARBA00022989"/>
    </source>
</evidence>
<feature type="transmembrane region" description="Helical" evidence="6">
    <location>
        <begin position="164"/>
        <end position="193"/>
    </location>
</feature>
<keyword evidence="3 6" id="KW-0812">Transmembrane</keyword>
<evidence type="ECO:0000256" key="3">
    <source>
        <dbReference type="ARBA" id="ARBA00022692"/>
    </source>
</evidence>
<evidence type="ECO:0000313" key="7">
    <source>
        <dbReference type="EMBL" id="DBA29903.1"/>
    </source>
</evidence>
<evidence type="ECO:0000256" key="1">
    <source>
        <dbReference type="ARBA" id="ARBA00004141"/>
    </source>
</evidence>
<keyword evidence="8" id="KW-1185">Reference proteome</keyword>
<sequence>MCTGDCAKFIGVSLYPFCALCIICNILLLFPGWTTEAVNNPGEKLTDEVLYLGGFFGSGLLVLIPAICIHYTGRRGTCNNRCGMLVTLFLAALAVCGSIYGFVTSLMGLINGPQCYYTFISGTQRWTAPFKVDKEFINLERSYLFHKEVWSRCTLPVGVVEFNIILFSTIMVASAIQVVLCLIQMINGLFGFLCGTCQKKS</sequence>
<evidence type="ECO:0000313" key="8">
    <source>
        <dbReference type="Proteomes" id="UP001181693"/>
    </source>
</evidence>
<feature type="transmembrane region" description="Helical" evidence="6">
    <location>
        <begin position="50"/>
        <end position="71"/>
    </location>
</feature>
<dbReference type="Proteomes" id="UP001181693">
    <property type="component" value="Unassembled WGS sequence"/>
</dbReference>
<dbReference type="PANTHER" id="PTHR14198">
    <property type="entry name" value="TRANSMEMBRANE 4 L6 FAMILY MEMBER 1-RELATED"/>
    <property type="match status" value="1"/>
</dbReference>
<dbReference type="InterPro" id="IPR008661">
    <property type="entry name" value="L6_membrane"/>
</dbReference>
<comment type="subcellular location">
    <subcellularLocation>
        <location evidence="1">Membrane</location>
        <topology evidence="1">Multi-pass membrane protein</topology>
    </subcellularLocation>
</comment>
<comment type="caution">
    <text evidence="7">The sequence shown here is derived from an EMBL/GenBank/DDBJ whole genome shotgun (WGS) entry which is preliminary data.</text>
</comment>
<evidence type="ECO:0000256" key="6">
    <source>
        <dbReference type="SAM" id="Phobius"/>
    </source>
</evidence>
<organism evidence="7 8">
    <name type="scientific">Pyxicephalus adspersus</name>
    <name type="common">African bullfrog</name>
    <dbReference type="NCBI Taxonomy" id="30357"/>
    <lineage>
        <taxon>Eukaryota</taxon>
        <taxon>Metazoa</taxon>
        <taxon>Chordata</taxon>
        <taxon>Craniata</taxon>
        <taxon>Vertebrata</taxon>
        <taxon>Euteleostomi</taxon>
        <taxon>Amphibia</taxon>
        <taxon>Batrachia</taxon>
        <taxon>Anura</taxon>
        <taxon>Neobatrachia</taxon>
        <taxon>Ranoidea</taxon>
        <taxon>Pyxicephalidae</taxon>
        <taxon>Pyxicephalinae</taxon>
        <taxon>Pyxicephalus</taxon>
    </lineage>
</organism>
<dbReference type="PANTHER" id="PTHR14198:SF24">
    <property type="entry name" value="TRANSMEMBRANE 4 L6 FAMILY MEMBER 4"/>
    <property type="match status" value="1"/>
</dbReference>
<keyword evidence="4 6" id="KW-1133">Transmembrane helix</keyword>
<protein>
    <submittedName>
        <fullName evidence="7">Uncharacterized protein</fullName>
    </submittedName>
</protein>
<dbReference type="Pfam" id="PF05805">
    <property type="entry name" value="L6_membrane"/>
    <property type="match status" value="1"/>
</dbReference>
<reference evidence="7" key="1">
    <citation type="thesis" date="2020" institute="ProQuest LLC" country="789 East Eisenhower Parkway, Ann Arbor, MI, USA">
        <title>Comparative Genomics and Chromosome Evolution.</title>
        <authorList>
            <person name="Mudd A.B."/>
        </authorList>
    </citation>
    <scope>NUCLEOTIDE SEQUENCE</scope>
    <source>
        <strain evidence="7">1538</strain>
        <tissue evidence="7">Blood</tissue>
    </source>
</reference>
<evidence type="ECO:0000256" key="5">
    <source>
        <dbReference type="ARBA" id="ARBA00023136"/>
    </source>
</evidence>
<evidence type="ECO:0000256" key="2">
    <source>
        <dbReference type="ARBA" id="ARBA00006193"/>
    </source>
</evidence>
<feature type="transmembrane region" description="Helical" evidence="6">
    <location>
        <begin position="12"/>
        <end position="30"/>
    </location>
</feature>
<dbReference type="GO" id="GO:0016020">
    <property type="term" value="C:membrane"/>
    <property type="evidence" value="ECO:0007669"/>
    <property type="project" value="UniProtKB-SubCell"/>
</dbReference>
<comment type="similarity">
    <text evidence="2">Belongs to the L6 tetraspanin family.</text>
</comment>
<accession>A0AAV3B4P3</accession>
<proteinExistence type="inferred from homology"/>
<feature type="transmembrane region" description="Helical" evidence="6">
    <location>
        <begin position="83"/>
        <end position="103"/>
    </location>
</feature>
<keyword evidence="5 6" id="KW-0472">Membrane</keyword>
<dbReference type="AlphaFoldDB" id="A0AAV3B4P3"/>
<dbReference type="EMBL" id="DYDO01000002">
    <property type="protein sequence ID" value="DBA29903.1"/>
    <property type="molecule type" value="Genomic_DNA"/>
</dbReference>
<name>A0AAV3B4P3_PYXAD</name>